<dbReference type="KEGG" id="kal:KALB_1595"/>
<dbReference type="Gene3D" id="2.60.40.1130">
    <property type="entry name" value="Rab geranylgeranyltransferase alpha-subunit, insert domain"/>
    <property type="match status" value="1"/>
</dbReference>
<dbReference type="InterPro" id="IPR011839">
    <property type="entry name" value="Pullul_strch"/>
</dbReference>
<dbReference type="InterPro" id="IPR024561">
    <property type="entry name" value="Pullul_strch_C"/>
</dbReference>
<proteinExistence type="inferred from homology"/>
<comment type="similarity">
    <text evidence="1">Belongs to the glycosyl hydrolase 13 family.</text>
</comment>
<dbReference type="GO" id="GO:0005975">
    <property type="term" value="P:carbohydrate metabolic process"/>
    <property type="evidence" value="ECO:0007669"/>
    <property type="project" value="InterPro"/>
</dbReference>
<evidence type="ECO:0000313" key="5">
    <source>
        <dbReference type="Proteomes" id="UP000019225"/>
    </source>
</evidence>
<dbReference type="STRING" id="1449976.KALB_1595"/>
<dbReference type="SUPFAM" id="SSF51445">
    <property type="entry name" value="(Trans)glycosidases"/>
    <property type="match status" value="1"/>
</dbReference>
<reference evidence="4 5" key="1">
    <citation type="journal article" date="2014" name="BMC Genomics">
        <title>Complete genome sequence of producer of the glycopeptide antibiotic Aculeximycin Kutzneria albida DSM 43870T, a representative of minor genus of Pseudonocardiaceae.</title>
        <authorList>
            <person name="Rebets Y."/>
            <person name="Tokovenko B."/>
            <person name="Lushchyk I."/>
            <person name="Ruckert C."/>
            <person name="Zaburannyi N."/>
            <person name="Bechthold A."/>
            <person name="Kalinowski J."/>
            <person name="Luzhetskyy A."/>
        </authorList>
    </citation>
    <scope>NUCLEOTIDE SEQUENCE [LARGE SCALE GENOMIC DNA]</scope>
    <source>
        <strain evidence="4">DSM 43870</strain>
    </source>
</reference>
<dbReference type="Pfam" id="PF11852">
    <property type="entry name" value="Pullul_strch_C"/>
    <property type="match status" value="1"/>
</dbReference>
<feature type="chain" id="PRO_5038441138" evidence="2">
    <location>
        <begin position="22"/>
        <end position="853"/>
    </location>
</feature>
<dbReference type="InterPro" id="IPR006047">
    <property type="entry name" value="GH13_cat_dom"/>
</dbReference>
<dbReference type="EMBL" id="CP007155">
    <property type="protein sequence ID" value="AHH94967.1"/>
    <property type="molecule type" value="Genomic_DNA"/>
</dbReference>
<dbReference type="InterPro" id="IPR014756">
    <property type="entry name" value="Ig_E-set"/>
</dbReference>
<dbReference type="SUPFAM" id="SSF81296">
    <property type="entry name" value="E set domains"/>
    <property type="match status" value="2"/>
</dbReference>
<evidence type="ECO:0000256" key="1">
    <source>
        <dbReference type="ARBA" id="ARBA00008061"/>
    </source>
</evidence>
<feature type="domain" description="Glycosyl hydrolase family 13 catalytic" evidence="3">
    <location>
        <begin position="315"/>
        <end position="717"/>
    </location>
</feature>
<dbReference type="Pfam" id="PF17967">
    <property type="entry name" value="Pullulanase_N2"/>
    <property type="match status" value="1"/>
</dbReference>
<dbReference type="SMART" id="SM00642">
    <property type="entry name" value="Aamy"/>
    <property type="match status" value="1"/>
</dbReference>
<dbReference type="CDD" id="cd11341">
    <property type="entry name" value="AmyAc_Pullulanase_LD-like"/>
    <property type="match status" value="1"/>
</dbReference>
<evidence type="ECO:0000259" key="3">
    <source>
        <dbReference type="SMART" id="SM00642"/>
    </source>
</evidence>
<dbReference type="Gene3D" id="3.20.20.80">
    <property type="entry name" value="Glycosidases"/>
    <property type="match status" value="1"/>
</dbReference>
<dbReference type="GO" id="GO:0051060">
    <property type="term" value="F:pullulanase activity"/>
    <property type="evidence" value="ECO:0007669"/>
    <property type="project" value="InterPro"/>
</dbReference>
<dbReference type="InterPro" id="IPR040671">
    <property type="entry name" value="Pullulanase_N2"/>
</dbReference>
<dbReference type="InterPro" id="IPR013783">
    <property type="entry name" value="Ig-like_fold"/>
</dbReference>
<sequence length="853" mass="91993">MRALIAAVLLLSMVVAVPSPAPTTPAQAVWVSQDRLVWHAPTAAVGSYRLRTSAGDLPLTPDPAGLPPELAHKFPNLRGEPTFRVPTGSVDQALRGQLAVQQLAGGVVVAGAGVQTAGVLDDRYAAAATKLAYGPVFGPHGVTLRVWAPTANSVRLKLIGEDRPREMRRDNASGSWSITGPDSWRDRYYLYEVTDWRRTTTVTDPYSVALSMDSTYSQIADLDQPRTMPEGWREEIAHGLGDNPTRHAITELHLRDFSVSDPTVPQADQGTYLAFTHRDSAGMRHLRELAQAGMDTVHLQPTFDLSSVPEDPANQQVPRCRLPELPSNSPAQQECVGWVVASDAYNWGYDPWHYTVPEGSYATAGARSGWGRSEQYRQMVQALHANGDKVVVDVVYNHTPASGDAPHSVLDRIVPGYYQRLLPNGSVADSTCCANTAPENAMMGKLVVDSVVSWVRLYKVDGFRFDMMGHHPKANILAVRAALDALTPQRDGVDGRAIRIYGEGWDSGEVAGGARFVQATQANLAGTGIGTFNDRIRDAVRGGRPTDADPRVQGLGSGLAGDLNGDPVNEGRGARLADYGDLVRLGMAGNLGAYRFRSTRGATVSGHEIGYNGVPAGYAAIPQEAVNYVDAHDNETLYDALTYKLPRATSMADRVRMQQLALAPVLLGQGQPFVLAGTEFLRSKSFDPNSYDSGDWFNRYDPTLATSTFGAGLPLAKDKWAHSAPLLADRALKPSTSDMRAALAATLRLLRIRQSSALFTLDDPALVQAKVSFPDPRAAPGVLVEYLDDTAGPRVDPGHSGLLVVLNPRPQPQSVAVPGDARWRPHEDQDGSGLVFGADRVRVPARSVVVLAR</sequence>
<gene>
    <name evidence="4" type="ORF">KALB_1595</name>
</gene>
<dbReference type="PATRIC" id="fig|1449976.3.peg.1595"/>
<protein>
    <submittedName>
        <fullName evidence="4">Alpha-1,6-glucosidase, pullulanase-type</fullName>
    </submittedName>
</protein>
<dbReference type="NCBIfam" id="TIGR02103">
    <property type="entry name" value="pullul_strch"/>
    <property type="match status" value="1"/>
</dbReference>
<dbReference type="eggNOG" id="COG1523">
    <property type="taxonomic scope" value="Bacteria"/>
</dbReference>
<dbReference type="PANTHER" id="PTHR43002">
    <property type="entry name" value="GLYCOGEN DEBRANCHING ENZYME"/>
    <property type="match status" value="1"/>
</dbReference>
<dbReference type="RefSeq" id="WP_025355176.1">
    <property type="nucleotide sequence ID" value="NZ_CP007155.1"/>
</dbReference>
<dbReference type="Proteomes" id="UP000019225">
    <property type="component" value="Chromosome"/>
</dbReference>
<keyword evidence="5" id="KW-1185">Reference proteome</keyword>
<dbReference type="Pfam" id="PF02922">
    <property type="entry name" value="CBM_48"/>
    <property type="match status" value="1"/>
</dbReference>
<name>W5W279_9PSEU</name>
<organism evidence="4 5">
    <name type="scientific">Kutzneria albida DSM 43870</name>
    <dbReference type="NCBI Taxonomy" id="1449976"/>
    <lineage>
        <taxon>Bacteria</taxon>
        <taxon>Bacillati</taxon>
        <taxon>Actinomycetota</taxon>
        <taxon>Actinomycetes</taxon>
        <taxon>Pseudonocardiales</taxon>
        <taxon>Pseudonocardiaceae</taxon>
        <taxon>Kutzneria</taxon>
    </lineage>
</organism>
<keyword evidence="2" id="KW-0732">Signal</keyword>
<evidence type="ECO:0000256" key="2">
    <source>
        <dbReference type="SAM" id="SignalP"/>
    </source>
</evidence>
<evidence type="ECO:0000313" key="4">
    <source>
        <dbReference type="EMBL" id="AHH94967.1"/>
    </source>
</evidence>
<dbReference type="InterPro" id="IPR004193">
    <property type="entry name" value="Glyco_hydro_13_N"/>
</dbReference>
<dbReference type="Gene3D" id="2.60.40.10">
    <property type="entry name" value="Immunoglobulins"/>
    <property type="match status" value="1"/>
</dbReference>
<dbReference type="AlphaFoldDB" id="W5W279"/>
<accession>W5W279</accession>
<dbReference type="OrthoDB" id="9802433at2"/>
<dbReference type="InterPro" id="IPR017853">
    <property type="entry name" value="GH"/>
</dbReference>
<dbReference type="CDD" id="cd02860">
    <property type="entry name" value="E_set_Pullulanase"/>
    <property type="match status" value="1"/>
</dbReference>
<dbReference type="SUPFAM" id="SSF51011">
    <property type="entry name" value="Glycosyl hydrolase domain"/>
    <property type="match status" value="1"/>
</dbReference>
<dbReference type="HOGENOM" id="CLU_004744_5_1_11"/>
<feature type="signal peptide" evidence="2">
    <location>
        <begin position="1"/>
        <end position="21"/>
    </location>
</feature>